<keyword evidence="1" id="KW-1133">Transmembrane helix</keyword>
<gene>
    <name evidence="2" type="ORF">OIU79_015849</name>
</gene>
<feature type="transmembrane region" description="Helical" evidence="1">
    <location>
        <begin position="54"/>
        <end position="74"/>
    </location>
</feature>
<keyword evidence="1" id="KW-0812">Transmembrane</keyword>
<evidence type="ECO:0000256" key="1">
    <source>
        <dbReference type="SAM" id="Phobius"/>
    </source>
</evidence>
<evidence type="ECO:0000313" key="2">
    <source>
        <dbReference type="EMBL" id="KAJ6685921.1"/>
    </source>
</evidence>
<dbReference type="EMBL" id="JAPFFK010000019">
    <property type="protein sequence ID" value="KAJ6685921.1"/>
    <property type="molecule type" value="Genomic_DNA"/>
</dbReference>
<reference evidence="2" key="2">
    <citation type="journal article" date="2023" name="Int. J. Mol. Sci.">
        <title>De Novo Assembly and Annotation of 11 Diverse Shrub Willow (Salix) Genomes Reveals Novel Gene Organization in Sex-Linked Regions.</title>
        <authorList>
            <person name="Hyden B."/>
            <person name="Feng K."/>
            <person name="Yates T.B."/>
            <person name="Jawdy S."/>
            <person name="Cereghino C."/>
            <person name="Smart L.B."/>
            <person name="Muchero W."/>
        </authorList>
    </citation>
    <scope>NUCLEOTIDE SEQUENCE</scope>
    <source>
        <tissue evidence="2">Shoot tip</tissue>
    </source>
</reference>
<organism evidence="2 3">
    <name type="scientific">Salix purpurea</name>
    <name type="common">Purple osier willow</name>
    <dbReference type="NCBI Taxonomy" id="77065"/>
    <lineage>
        <taxon>Eukaryota</taxon>
        <taxon>Viridiplantae</taxon>
        <taxon>Streptophyta</taxon>
        <taxon>Embryophyta</taxon>
        <taxon>Tracheophyta</taxon>
        <taxon>Spermatophyta</taxon>
        <taxon>Magnoliopsida</taxon>
        <taxon>eudicotyledons</taxon>
        <taxon>Gunneridae</taxon>
        <taxon>Pentapetalae</taxon>
        <taxon>rosids</taxon>
        <taxon>fabids</taxon>
        <taxon>Malpighiales</taxon>
        <taxon>Salicaceae</taxon>
        <taxon>Saliceae</taxon>
        <taxon>Salix</taxon>
    </lineage>
</organism>
<accession>A0A9Q0PD15</accession>
<dbReference type="AlphaFoldDB" id="A0A9Q0PD15"/>
<proteinExistence type="predicted"/>
<keyword evidence="3" id="KW-1185">Reference proteome</keyword>
<protein>
    <submittedName>
        <fullName evidence="2">Uncharacterized protein</fullName>
    </submittedName>
</protein>
<comment type="caution">
    <text evidence="2">The sequence shown here is derived from an EMBL/GenBank/DDBJ whole genome shotgun (WGS) entry which is preliminary data.</text>
</comment>
<name>A0A9Q0PD15_SALPP</name>
<dbReference type="Proteomes" id="UP001151532">
    <property type="component" value="Chromosome 2"/>
</dbReference>
<evidence type="ECO:0000313" key="3">
    <source>
        <dbReference type="Proteomes" id="UP001151532"/>
    </source>
</evidence>
<keyword evidence="1" id="KW-0472">Membrane</keyword>
<reference evidence="2" key="1">
    <citation type="submission" date="2022-11" db="EMBL/GenBank/DDBJ databases">
        <authorList>
            <person name="Hyden B.L."/>
            <person name="Feng K."/>
            <person name="Yates T."/>
            <person name="Jawdy S."/>
            <person name="Smart L.B."/>
            <person name="Muchero W."/>
        </authorList>
    </citation>
    <scope>NUCLEOTIDE SEQUENCE</scope>
    <source>
        <tissue evidence="2">Shoot tip</tissue>
    </source>
</reference>
<sequence>MSSVQIWRKHAIRTLNSRGGRGPLPPPVFKCFSYTRRCPLLGIIPATLRRAHHLSVMTAGLLTLFYFFIWPHFFPAV</sequence>